<comment type="caution">
    <text evidence="1">The sequence shown here is derived from an EMBL/GenBank/DDBJ whole genome shotgun (WGS) entry which is preliminary data.</text>
</comment>
<dbReference type="AlphaFoldDB" id="A0AAP0IKZ5"/>
<name>A0AAP0IKZ5_9MAGN</name>
<dbReference type="EMBL" id="JBBNAE010000006">
    <property type="protein sequence ID" value="KAK9116462.1"/>
    <property type="molecule type" value="Genomic_DNA"/>
</dbReference>
<protein>
    <submittedName>
        <fullName evidence="1">Uncharacterized protein</fullName>
    </submittedName>
</protein>
<dbReference type="Proteomes" id="UP001417504">
    <property type="component" value="Unassembled WGS sequence"/>
</dbReference>
<reference evidence="1 2" key="1">
    <citation type="submission" date="2024-01" db="EMBL/GenBank/DDBJ databases">
        <title>Genome assemblies of Stephania.</title>
        <authorList>
            <person name="Yang L."/>
        </authorList>
    </citation>
    <scope>NUCLEOTIDE SEQUENCE [LARGE SCALE GENOMIC DNA]</scope>
    <source>
        <strain evidence="1">QJT</strain>
        <tissue evidence="1">Leaf</tissue>
    </source>
</reference>
<accession>A0AAP0IKZ5</accession>
<proteinExistence type="predicted"/>
<organism evidence="1 2">
    <name type="scientific">Stephania japonica</name>
    <dbReference type="NCBI Taxonomy" id="461633"/>
    <lineage>
        <taxon>Eukaryota</taxon>
        <taxon>Viridiplantae</taxon>
        <taxon>Streptophyta</taxon>
        <taxon>Embryophyta</taxon>
        <taxon>Tracheophyta</taxon>
        <taxon>Spermatophyta</taxon>
        <taxon>Magnoliopsida</taxon>
        <taxon>Ranunculales</taxon>
        <taxon>Menispermaceae</taxon>
        <taxon>Menispermoideae</taxon>
        <taxon>Cissampelideae</taxon>
        <taxon>Stephania</taxon>
    </lineage>
</organism>
<sequence length="82" mass="8610">MELWGEHSGVLFREVPICSVEAGGLGKLDACDMYCGAARGAQDYVQGIKGVFGGFAKGVSAAVDCGAIVEPPIYVEQLWVES</sequence>
<evidence type="ECO:0000313" key="2">
    <source>
        <dbReference type="Proteomes" id="UP001417504"/>
    </source>
</evidence>
<evidence type="ECO:0000313" key="1">
    <source>
        <dbReference type="EMBL" id="KAK9116462.1"/>
    </source>
</evidence>
<keyword evidence="2" id="KW-1185">Reference proteome</keyword>
<gene>
    <name evidence="1" type="ORF">Sjap_015409</name>
</gene>